<sequence>MVWFLKRYRTPPYHTKQVTHTILIFVISFAKAHVAVKNYAAKTNTVLILDKTFKNPDSSAKDRHTYLFGNNKISTAIHKSNQNNLGSIEKLSDNGLR</sequence>
<reference evidence="1 2" key="1">
    <citation type="submission" date="2018-06" db="EMBL/GenBank/DDBJ databases">
        <title>Comparative genomics reveals the genomic features of Rhizophagus irregularis, R. cerebriforme, R. diaphanum and Gigaspora rosea, and their symbiotic lifestyle signature.</title>
        <authorList>
            <person name="Morin E."/>
            <person name="San Clemente H."/>
            <person name="Chen E.C.H."/>
            <person name="De La Providencia I."/>
            <person name="Hainaut M."/>
            <person name="Kuo A."/>
            <person name="Kohler A."/>
            <person name="Murat C."/>
            <person name="Tang N."/>
            <person name="Roy S."/>
            <person name="Loubradou J."/>
            <person name="Henrissat B."/>
            <person name="Grigoriev I.V."/>
            <person name="Corradi N."/>
            <person name="Roux C."/>
            <person name="Martin F.M."/>
        </authorList>
    </citation>
    <scope>NUCLEOTIDE SEQUENCE [LARGE SCALE GENOMIC DNA]</scope>
    <source>
        <strain evidence="1 2">DAOM 194757</strain>
    </source>
</reference>
<organism evidence="1 2">
    <name type="scientific">Gigaspora rosea</name>
    <dbReference type="NCBI Taxonomy" id="44941"/>
    <lineage>
        <taxon>Eukaryota</taxon>
        <taxon>Fungi</taxon>
        <taxon>Fungi incertae sedis</taxon>
        <taxon>Mucoromycota</taxon>
        <taxon>Glomeromycotina</taxon>
        <taxon>Glomeromycetes</taxon>
        <taxon>Diversisporales</taxon>
        <taxon>Gigasporaceae</taxon>
        <taxon>Gigaspora</taxon>
    </lineage>
</organism>
<evidence type="ECO:0000313" key="1">
    <source>
        <dbReference type="EMBL" id="RIB06778.1"/>
    </source>
</evidence>
<proteinExistence type="predicted"/>
<accession>A0A397UCC4</accession>
<keyword evidence="2" id="KW-1185">Reference proteome</keyword>
<evidence type="ECO:0000313" key="2">
    <source>
        <dbReference type="Proteomes" id="UP000266673"/>
    </source>
</evidence>
<protein>
    <submittedName>
        <fullName evidence="1">Uncharacterized protein</fullName>
    </submittedName>
</protein>
<dbReference type="EMBL" id="QKWP01001760">
    <property type="protein sequence ID" value="RIB06778.1"/>
    <property type="molecule type" value="Genomic_DNA"/>
</dbReference>
<name>A0A397UCC4_9GLOM</name>
<dbReference type="AlphaFoldDB" id="A0A397UCC4"/>
<gene>
    <name evidence="1" type="ORF">C2G38_2216191</name>
</gene>
<dbReference type="Proteomes" id="UP000266673">
    <property type="component" value="Unassembled WGS sequence"/>
</dbReference>
<comment type="caution">
    <text evidence="1">The sequence shown here is derived from an EMBL/GenBank/DDBJ whole genome shotgun (WGS) entry which is preliminary data.</text>
</comment>